<dbReference type="Proteomes" id="UP001143910">
    <property type="component" value="Unassembled WGS sequence"/>
</dbReference>
<organism evidence="1 2">
    <name type="scientific">Zarea fungicola</name>
    <dbReference type="NCBI Taxonomy" id="93591"/>
    <lineage>
        <taxon>Eukaryota</taxon>
        <taxon>Fungi</taxon>
        <taxon>Dikarya</taxon>
        <taxon>Ascomycota</taxon>
        <taxon>Pezizomycotina</taxon>
        <taxon>Sordariomycetes</taxon>
        <taxon>Hypocreomycetidae</taxon>
        <taxon>Hypocreales</taxon>
        <taxon>Cordycipitaceae</taxon>
        <taxon>Zarea</taxon>
    </lineage>
</organism>
<sequence>MLHSHGGVSHSHDRGFNAQEHGHSHEILDGPGSYMGRELPIVEGRKWEHRAFTVGIGGNKTALMLALCRDLRKKYSIAAVTNDIFTREDAEFLTRHGALPPKRIRAIETGGCPHAAVREDISQNLAALEDLHREFHTDILLIESGGDNLAANYSRELADFIIYVIDVSGGDKIPRKGGPGITQSDLLVVNKTDLAEAVGADLILMRKDADRMRERGPTIFAQVKNNENVKYIIDYIESAWKSSGSADVTMDKQGNFRPTDMEGLEQ</sequence>
<name>A0ACC1MJY2_9HYPO</name>
<gene>
    <name evidence="1" type="ORF">NQ176_g9878</name>
</gene>
<comment type="caution">
    <text evidence="1">The sequence shown here is derived from an EMBL/GenBank/DDBJ whole genome shotgun (WGS) entry which is preliminary data.</text>
</comment>
<reference evidence="1" key="1">
    <citation type="submission" date="2022-08" db="EMBL/GenBank/DDBJ databases">
        <title>Genome Sequence of Lecanicillium fungicola.</title>
        <authorList>
            <person name="Buettner E."/>
        </authorList>
    </citation>
    <scope>NUCLEOTIDE SEQUENCE</scope>
    <source>
        <strain evidence="1">Babe33</strain>
    </source>
</reference>
<evidence type="ECO:0000313" key="1">
    <source>
        <dbReference type="EMBL" id="KAJ2967003.1"/>
    </source>
</evidence>
<protein>
    <submittedName>
        <fullName evidence="1">Uncharacterized protein</fullName>
    </submittedName>
</protein>
<dbReference type="EMBL" id="JANJQO010002435">
    <property type="protein sequence ID" value="KAJ2967003.1"/>
    <property type="molecule type" value="Genomic_DNA"/>
</dbReference>
<proteinExistence type="predicted"/>
<accession>A0ACC1MJY2</accession>
<keyword evidence="2" id="KW-1185">Reference proteome</keyword>
<evidence type="ECO:0000313" key="2">
    <source>
        <dbReference type="Proteomes" id="UP001143910"/>
    </source>
</evidence>